<dbReference type="GeneID" id="27690302"/>
<feature type="compositionally biased region" description="Polar residues" evidence="1">
    <location>
        <begin position="237"/>
        <end position="247"/>
    </location>
</feature>
<reference evidence="3 4" key="1">
    <citation type="submission" date="2009-08" db="EMBL/GenBank/DDBJ databases">
        <title>The Genome Sequence of Spizellomyces punctatus strain DAOM BR117.</title>
        <authorList>
            <consortium name="The Broad Institute Genome Sequencing Platform"/>
            <person name="Russ C."/>
            <person name="Cuomo C."/>
            <person name="Shea T."/>
            <person name="Young S.K."/>
            <person name="Zeng Q."/>
            <person name="Koehrsen M."/>
            <person name="Haas B."/>
            <person name="Borodovsky M."/>
            <person name="Guigo R."/>
            <person name="Alvarado L."/>
            <person name="Berlin A."/>
            <person name="Bochicchio J."/>
            <person name="Borenstein D."/>
            <person name="Chapman S."/>
            <person name="Chen Z."/>
            <person name="Engels R."/>
            <person name="Freedman E."/>
            <person name="Gellesch M."/>
            <person name="Goldberg J."/>
            <person name="Griggs A."/>
            <person name="Gujja S."/>
            <person name="Heiman D."/>
            <person name="Hepburn T."/>
            <person name="Howarth C."/>
            <person name="Jen D."/>
            <person name="Larson L."/>
            <person name="Lewis B."/>
            <person name="Mehta T."/>
            <person name="Park D."/>
            <person name="Pearson M."/>
            <person name="Roberts A."/>
            <person name="Saif S."/>
            <person name="Shenoy N."/>
            <person name="Sisk P."/>
            <person name="Stolte C."/>
            <person name="Sykes S."/>
            <person name="Thomson T."/>
            <person name="Walk T."/>
            <person name="White J."/>
            <person name="Yandava C."/>
            <person name="Burger G."/>
            <person name="Gray M.W."/>
            <person name="Holland P.W.H."/>
            <person name="King N."/>
            <person name="Lang F.B.F."/>
            <person name="Roger A.J."/>
            <person name="Ruiz-Trillo I."/>
            <person name="Lander E."/>
            <person name="Nusbaum C."/>
        </authorList>
    </citation>
    <scope>NUCLEOTIDE SEQUENCE [LARGE SCALE GENOMIC DNA]</scope>
    <source>
        <strain evidence="3 4">DAOM BR117</strain>
    </source>
</reference>
<dbReference type="InterPro" id="IPR018490">
    <property type="entry name" value="cNMP-bd_dom_sf"/>
</dbReference>
<dbReference type="InParanoid" id="A0A0L0H8S7"/>
<keyword evidence="4" id="KW-1185">Reference proteome</keyword>
<dbReference type="OrthoDB" id="166212at2759"/>
<protein>
    <recommendedName>
        <fullName evidence="2">Cyclic nucleotide-binding domain-containing protein</fullName>
    </recommendedName>
</protein>
<feature type="region of interest" description="Disordered" evidence="1">
    <location>
        <begin position="263"/>
        <end position="285"/>
    </location>
</feature>
<name>A0A0L0H8S7_SPIPD</name>
<dbReference type="RefSeq" id="XP_016605622.1">
    <property type="nucleotide sequence ID" value="XM_016755231.1"/>
</dbReference>
<accession>A0A0L0H8S7</accession>
<dbReference type="PROSITE" id="PS50042">
    <property type="entry name" value="CNMP_BINDING_3"/>
    <property type="match status" value="1"/>
</dbReference>
<feature type="compositionally biased region" description="Basic and acidic residues" evidence="1">
    <location>
        <begin position="39"/>
        <end position="49"/>
    </location>
</feature>
<feature type="compositionally biased region" description="Basic residues" evidence="1">
    <location>
        <begin position="10"/>
        <end position="22"/>
    </location>
</feature>
<dbReference type="AlphaFoldDB" id="A0A0L0H8S7"/>
<dbReference type="PANTHER" id="PTHR23011:SF28">
    <property type="entry name" value="CYCLIC NUCLEOTIDE-BINDING DOMAIN CONTAINING PROTEIN"/>
    <property type="match status" value="1"/>
</dbReference>
<dbReference type="PANTHER" id="PTHR23011">
    <property type="entry name" value="CYCLIC NUCLEOTIDE-BINDING DOMAIN CONTAINING PROTEIN"/>
    <property type="match status" value="1"/>
</dbReference>
<feature type="region of interest" description="Disordered" evidence="1">
    <location>
        <begin position="212"/>
        <end position="247"/>
    </location>
</feature>
<proteinExistence type="predicted"/>
<gene>
    <name evidence="3" type="ORF">SPPG_07054</name>
</gene>
<dbReference type="EMBL" id="KQ257463">
    <property type="protein sequence ID" value="KNC97582.1"/>
    <property type="molecule type" value="Genomic_DNA"/>
</dbReference>
<evidence type="ECO:0000313" key="4">
    <source>
        <dbReference type="Proteomes" id="UP000053201"/>
    </source>
</evidence>
<evidence type="ECO:0000313" key="3">
    <source>
        <dbReference type="EMBL" id="KNC97582.1"/>
    </source>
</evidence>
<dbReference type="InterPro" id="IPR000595">
    <property type="entry name" value="cNMP-bd_dom"/>
</dbReference>
<dbReference type="SUPFAM" id="SSF51206">
    <property type="entry name" value="cAMP-binding domain-like"/>
    <property type="match status" value="2"/>
</dbReference>
<evidence type="ECO:0000259" key="2">
    <source>
        <dbReference type="PROSITE" id="PS50042"/>
    </source>
</evidence>
<feature type="compositionally biased region" description="Basic and acidic residues" evidence="1">
    <location>
        <begin position="67"/>
        <end position="95"/>
    </location>
</feature>
<feature type="domain" description="Cyclic nucleotide-binding" evidence="2">
    <location>
        <begin position="454"/>
        <end position="584"/>
    </location>
</feature>
<feature type="region of interest" description="Disordered" evidence="1">
    <location>
        <begin position="1"/>
        <end position="115"/>
    </location>
</feature>
<dbReference type="VEuPathDB" id="FungiDB:SPPG_07054"/>
<sequence>MQKPHVVMKSNHHIPKSPKCKRSTSMVAFTLPPTLPLRTHKESGVDGKITRQSSAAGPTLPRLPSIRRREASAPVVRHKEPLLQDANRVEEDKRGPKSPKLGKRQPKGSLWVSGEWERGFSADDEGSSSSSNMNILSASPTSGVSAGKALEFLKKRGSSATYKRFKSQLMAREGSLSNELKSKFNDDPEPVYDDLILATAKKMYKRRQSTCVPTTLSRSGSKESVVDESQPELSAEVNGSSSDGLTSSQELDLLFGENQGIVKSRSKRAAPGSNGTLDGNGTSTLKSLESLRHDSKELTGDHPPHSKTVDNIILETGGILVSSDAMSETRAPNLSSTRKPVSFVDANESIDPAPWVPAVGVERFREATAAVIDGLRNTRAMVSGFNMTPSTDILDMSTAIMNFLSRLNSSDTFRSFSVETFVPDDVRRALNKQPQERTDADVTVIQSHITKMRGLQRLPLKVQKQLSRVMVLETREASRIIYKQGHHPSSSYAVLTGCICLVRTMDAPSDASTPWDKRTFRLISEHRSGDAFGTHETQTDLPRLDTAICKERTELVRIDKWDYQEAVEDLANKEEKEKLDLIREHGVFKTLIVGTTYLNRHTEVVTFPPNVTVFGPNEGDGYVYILKSGICRVVRNVDFIKTSLPNGTFLLKYDEKKETYLEANEDRVSKLLVVETLSPGAFFGEEQLEIIRDDSKKTDEPAPIAMNPPVPNKARRNSMVLVARLPSRRQSIIPPQSHTAIPIPSPPPPPPTTRTIITNDRCEILRMLADDFARIATDATVTYLRGRARSGPSEAEAAHEYLRMREWGMHKRKVIREVVGLKG</sequence>
<dbReference type="OMA" id="NNAHMER"/>
<evidence type="ECO:0000256" key="1">
    <source>
        <dbReference type="SAM" id="MobiDB-lite"/>
    </source>
</evidence>
<feature type="compositionally biased region" description="Basic residues" evidence="1">
    <location>
        <begin position="96"/>
        <end position="106"/>
    </location>
</feature>
<dbReference type="STRING" id="645134.A0A0L0H8S7"/>
<organism evidence="3 4">
    <name type="scientific">Spizellomyces punctatus (strain DAOM BR117)</name>
    <dbReference type="NCBI Taxonomy" id="645134"/>
    <lineage>
        <taxon>Eukaryota</taxon>
        <taxon>Fungi</taxon>
        <taxon>Fungi incertae sedis</taxon>
        <taxon>Chytridiomycota</taxon>
        <taxon>Chytridiomycota incertae sedis</taxon>
        <taxon>Chytridiomycetes</taxon>
        <taxon>Spizellomycetales</taxon>
        <taxon>Spizellomycetaceae</taxon>
        <taxon>Spizellomyces</taxon>
    </lineage>
</organism>
<feature type="compositionally biased region" description="Polar residues" evidence="1">
    <location>
        <begin position="273"/>
        <end position="285"/>
    </location>
</feature>
<dbReference type="Gene3D" id="2.60.120.10">
    <property type="entry name" value="Jelly Rolls"/>
    <property type="match status" value="2"/>
</dbReference>
<dbReference type="CDD" id="cd00038">
    <property type="entry name" value="CAP_ED"/>
    <property type="match status" value="1"/>
</dbReference>
<dbReference type="InterPro" id="IPR014710">
    <property type="entry name" value="RmlC-like_jellyroll"/>
</dbReference>
<dbReference type="Proteomes" id="UP000053201">
    <property type="component" value="Unassembled WGS sequence"/>
</dbReference>